<dbReference type="PANTHER" id="PTHR48021">
    <property type="match status" value="1"/>
</dbReference>
<reference evidence="8" key="1">
    <citation type="submission" date="2022-01" db="EMBL/GenBank/DDBJ databases">
        <authorList>
            <person name="King R."/>
        </authorList>
    </citation>
    <scope>NUCLEOTIDE SEQUENCE</scope>
</reference>
<dbReference type="AlphaFoldDB" id="A0A9N9XFL4"/>
<evidence type="ECO:0000313" key="9">
    <source>
        <dbReference type="Proteomes" id="UP001153709"/>
    </source>
</evidence>
<keyword evidence="9" id="KW-1185">Reference proteome</keyword>
<dbReference type="PROSITE" id="PS50850">
    <property type="entry name" value="MFS"/>
    <property type="match status" value="1"/>
</dbReference>
<dbReference type="InterPro" id="IPR036259">
    <property type="entry name" value="MFS_trans_sf"/>
</dbReference>
<feature type="transmembrane region" description="Helical" evidence="6">
    <location>
        <begin position="323"/>
        <end position="342"/>
    </location>
</feature>
<keyword evidence="5" id="KW-0325">Glycoprotein</keyword>
<dbReference type="PROSITE" id="PS00217">
    <property type="entry name" value="SUGAR_TRANSPORT_2"/>
    <property type="match status" value="1"/>
</dbReference>
<dbReference type="PANTHER" id="PTHR48021:SF1">
    <property type="entry name" value="GH07001P-RELATED"/>
    <property type="match status" value="1"/>
</dbReference>
<evidence type="ECO:0000256" key="1">
    <source>
        <dbReference type="ARBA" id="ARBA00004141"/>
    </source>
</evidence>
<evidence type="ECO:0000256" key="3">
    <source>
        <dbReference type="ARBA" id="ARBA00022989"/>
    </source>
</evidence>
<comment type="subcellular location">
    <subcellularLocation>
        <location evidence="1">Membrane</location>
        <topology evidence="1">Multi-pass membrane protein</topology>
    </subcellularLocation>
</comment>
<feature type="transmembrane region" description="Helical" evidence="6">
    <location>
        <begin position="52"/>
        <end position="71"/>
    </location>
</feature>
<feature type="transmembrane region" description="Helical" evidence="6">
    <location>
        <begin position="192"/>
        <end position="214"/>
    </location>
</feature>
<keyword evidence="4 6" id="KW-0472">Membrane</keyword>
<evidence type="ECO:0000256" key="6">
    <source>
        <dbReference type="SAM" id="Phobius"/>
    </source>
</evidence>
<dbReference type="InterPro" id="IPR020846">
    <property type="entry name" value="MFS_dom"/>
</dbReference>
<feature type="domain" description="Major facilitator superfamily (MFS) profile" evidence="7">
    <location>
        <begin position="1"/>
        <end position="346"/>
    </location>
</feature>
<dbReference type="OrthoDB" id="6612291at2759"/>
<sequence>MPYAIAFTVFQFAKSIHVACIGRVIAGIAVGGSNVVLPIYIAEVAKPSSRGVLGSMMTISSVIGVLVYNSIAVYSTYLVYNIVTIVLSIVFCILFVFIGIESPYYYLRKQKIQISEDRIDPTKLKEGNSGTELIYIQNIKILSFLGSTGWMKSFFMMSFLLILHHLSGVGMIPMLLHYIATYLGYKYVAITYATVLLSSAGIELLGSFICLLLIDRIGRKACLIISTLCIGIFFVPIAVFAALRDSRLEIDPVPPLTILFVVMFLIFFYIGLAPVPQILLGELFPSRLKMVAAVYIVSFNQVSVFVVTNYFQEISAFIGYTRILFICTVSMLIAPIIIYFGIVETKKKSLQEIQIILKNK</sequence>
<dbReference type="InterPro" id="IPR003663">
    <property type="entry name" value="Sugar/inositol_transpt"/>
</dbReference>
<accession>A0A9N9XFL4</accession>
<feature type="transmembrane region" description="Helical" evidence="6">
    <location>
        <begin position="16"/>
        <end position="40"/>
    </location>
</feature>
<dbReference type="GO" id="GO:0016020">
    <property type="term" value="C:membrane"/>
    <property type="evidence" value="ECO:0007669"/>
    <property type="project" value="UniProtKB-SubCell"/>
</dbReference>
<dbReference type="SUPFAM" id="SSF103473">
    <property type="entry name" value="MFS general substrate transporter"/>
    <property type="match status" value="1"/>
</dbReference>
<proteinExistence type="predicted"/>
<evidence type="ECO:0000256" key="2">
    <source>
        <dbReference type="ARBA" id="ARBA00022692"/>
    </source>
</evidence>
<dbReference type="Pfam" id="PF00083">
    <property type="entry name" value="Sugar_tr"/>
    <property type="match status" value="1"/>
</dbReference>
<dbReference type="Proteomes" id="UP001153709">
    <property type="component" value="Chromosome 7"/>
</dbReference>
<feature type="transmembrane region" description="Helical" evidence="6">
    <location>
        <begin position="255"/>
        <end position="280"/>
    </location>
</feature>
<feature type="transmembrane region" description="Helical" evidence="6">
    <location>
        <begin position="154"/>
        <end position="180"/>
    </location>
</feature>
<protein>
    <recommendedName>
        <fullName evidence="7">Major facilitator superfamily (MFS) profile domain-containing protein</fullName>
    </recommendedName>
</protein>
<dbReference type="PRINTS" id="PR00171">
    <property type="entry name" value="SUGRTRNSPORT"/>
</dbReference>
<keyword evidence="2 6" id="KW-0812">Transmembrane</keyword>
<dbReference type="EMBL" id="OU898282">
    <property type="protein sequence ID" value="CAG9837730.1"/>
    <property type="molecule type" value="Genomic_DNA"/>
</dbReference>
<keyword evidence="3 6" id="KW-1133">Transmembrane helix</keyword>
<feature type="transmembrane region" description="Helical" evidence="6">
    <location>
        <begin position="221"/>
        <end position="243"/>
    </location>
</feature>
<feature type="transmembrane region" description="Helical" evidence="6">
    <location>
        <begin position="77"/>
        <end position="100"/>
    </location>
</feature>
<organism evidence="8 9">
    <name type="scientific">Diabrotica balteata</name>
    <name type="common">Banded cucumber beetle</name>
    <dbReference type="NCBI Taxonomy" id="107213"/>
    <lineage>
        <taxon>Eukaryota</taxon>
        <taxon>Metazoa</taxon>
        <taxon>Ecdysozoa</taxon>
        <taxon>Arthropoda</taxon>
        <taxon>Hexapoda</taxon>
        <taxon>Insecta</taxon>
        <taxon>Pterygota</taxon>
        <taxon>Neoptera</taxon>
        <taxon>Endopterygota</taxon>
        <taxon>Coleoptera</taxon>
        <taxon>Polyphaga</taxon>
        <taxon>Cucujiformia</taxon>
        <taxon>Chrysomeloidea</taxon>
        <taxon>Chrysomelidae</taxon>
        <taxon>Galerucinae</taxon>
        <taxon>Diabroticina</taxon>
        <taxon>Diabroticites</taxon>
        <taxon>Diabrotica</taxon>
    </lineage>
</organism>
<evidence type="ECO:0000259" key="7">
    <source>
        <dbReference type="PROSITE" id="PS50850"/>
    </source>
</evidence>
<dbReference type="InterPro" id="IPR005828">
    <property type="entry name" value="MFS_sugar_transport-like"/>
</dbReference>
<evidence type="ECO:0000313" key="8">
    <source>
        <dbReference type="EMBL" id="CAG9837730.1"/>
    </source>
</evidence>
<gene>
    <name evidence="8" type="ORF">DIABBA_LOCUS10690</name>
</gene>
<feature type="transmembrane region" description="Helical" evidence="6">
    <location>
        <begin position="292"/>
        <end position="311"/>
    </location>
</feature>
<dbReference type="InterPro" id="IPR005829">
    <property type="entry name" value="Sugar_transporter_CS"/>
</dbReference>
<evidence type="ECO:0000256" key="5">
    <source>
        <dbReference type="ARBA" id="ARBA00023180"/>
    </source>
</evidence>
<name>A0A9N9XFL4_DIABA</name>
<dbReference type="GO" id="GO:0022857">
    <property type="term" value="F:transmembrane transporter activity"/>
    <property type="evidence" value="ECO:0007669"/>
    <property type="project" value="InterPro"/>
</dbReference>
<dbReference type="InterPro" id="IPR050549">
    <property type="entry name" value="MFS_Trehalose_Transporter"/>
</dbReference>
<evidence type="ECO:0000256" key="4">
    <source>
        <dbReference type="ARBA" id="ARBA00023136"/>
    </source>
</evidence>
<dbReference type="Gene3D" id="1.20.1250.20">
    <property type="entry name" value="MFS general substrate transporter like domains"/>
    <property type="match status" value="1"/>
</dbReference>